<feature type="transmembrane region" description="Helical" evidence="1">
    <location>
        <begin position="882"/>
        <end position="902"/>
    </location>
</feature>
<evidence type="ECO:0000313" key="3">
    <source>
        <dbReference type="Proteomes" id="UP000033035"/>
    </source>
</evidence>
<dbReference type="RefSeq" id="WP_028728127.1">
    <property type="nucleotide sequence ID" value="NZ_AUAE01000027.1"/>
</dbReference>
<proteinExistence type="predicted"/>
<accession>A0A0F5IV86</accession>
<dbReference type="InterPro" id="IPR001036">
    <property type="entry name" value="Acrflvin-R"/>
</dbReference>
<feature type="transmembrane region" description="Helical" evidence="1">
    <location>
        <begin position="435"/>
        <end position="455"/>
    </location>
</feature>
<feature type="transmembrane region" description="Helical" evidence="1">
    <location>
        <begin position="989"/>
        <end position="1013"/>
    </location>
</feature>
<dbReference type="Gene3D" id="3.30.70.1320">
    <property type="entry name" value="Multidrug efflux transporter AcrB pore domain like"/>
    <property type="match status" value="1"/>
</dbReference>
<dbReference type="SUPFAM" id="SSF82866">
    <property type="entry name" value="Multidrug efflux transporter AcrB transmembrane domain"/>
    <property type="match status" value="2"/>
</dbReference>
<keyword evidence="1" id="KW-0472">Membrane</keyword>
<dbReference type="AlphaFoldDB" id="A0A0F5IV86"/>
<evidence type="ECO:0008006" key="4">
    <source>
        <dbReference type="Google" id="ProtNLM"/>
    </source>
</evidence>
<dbReference type="SUPFAM" id="SSF82693">
    <property type="entry name" value="Multidrug efflux transporter AcrB pore domain, PN1, PN2, PC1 and PC2 subdomains"/>
    <property type="match status" value="3"/>
</dbReference>
<dbReference type="Gene3D" id="3.30.70.1430">
    <property type="entry name" value="Multidrug efflux transporter AcrB pore domain"/>
    <property type="match status" value="2"/>
</dbReference>
<comment type="caution">
    <text evidence="2">The sequence shown here is derived from an EMBL/GenBank/DDBJ whole genome shotgun (WGS) entry which is preliminary data.</text>
</comment>
<feature type="transmembrane region" description="Helical" evidence="1">
    <location>
        <begin position="908"/>
        <end position="931"/>
    </location>
</feature>
<dbReference type="InterPro" id="IPR027463">
    <property type="entry name" value="AcrB_DN_DC_subdom"/>
</dbReference>
<feature type="transmembrane region" description="Helical" evidence="1">
    <location>
        <begin position="856"/>
        <end position="875"/>
    </location>
</feature>
<dbReference type="Gene3D" id="3.30.70.1440">
    <property type="entry name" value="Multidrug efflux transporter AcrB pore domain"/>
    <property type="match status" value="1"/>
</dbReference>
<feature type="transmembrane region" description="Helical" evidence="1">
    <location>
        <begin position="533"/>
        <end position="553"/>
    </location>
</feature>
<dbReference type="Proteomes" id="UP000033035">
    <property type="component" value="Unassembled WGS sequence"/>
</dbReference>
<keyword evidence="1" id="KW-0812">Transmembrane</keyword>
<dbReference type="STRING" id="1203610.HMPREF1536_04543"/>
<sequence>MKITKFAIDRPVTTTMIVVALAFFGVMAYLNVGVNMMPKVNSPSIMVTTVLPGATPEELEKSVTEKIEKEVSGLSNLKRVISYSMENVSTVQAEFRSSKNENEAMNEVKEKVELAMAEMPQSIERPVIQKSNISDAPVLTIVMSGNKSGKELYDLADNKLKNLFTRINGVTKVNIIGGEKREIKILADMRRAAELGLNLTQAGQAIQAANTKLPGGTYDYDGMNFSVETGQEVSSVQAISELMISHKGYPLSVREFAVVCDSIERPTNKSTFHDLQNDRYYSNVVTLNILKEPNANEVKLARAIKEKLPEFEQELPEGITLSIPFDNSAYTESAVHDALLNVILGIILTGAILYLFIGDYRTVIIVSISIPISLIASFIVLKQFNATLNMMTLMSFAVSIGALISNSIVVIENIIRLKNEGMPIKQAAIEGTSEVTMAVIASTGTNLVVFLPMAMMSSMIGVYFVEYALTISVATVFSLLVSFTLTPMLASILLKKDLKATKFNHFLDRFFNRLSERYGRSLDVLLAKKRRGVLLFVGMMFIFIASFGLLNFIDFNFMPKEDMNRVYAEVELPAGSSLETSGEYAKKLEQIIMQYPEVKALQTVIGEKGIMPKGPNLLKIVAHLYPAAERNRSNIQLSEMLKVQLDSIPSVKSLVSANGIEGGLPISFMLQSENVEELKATSARVEAALQEMDGISGYEANNRNGNRLIRVIPRQEIVSRLNLTVFDVATAINSGINGSKVGVYKESGKEYDIRISYNEQDISDIARIKNIPVLVNGELYTVERLADITYDISQAQIYHVNKLPTVEFGIMPKDNVSDMEMQGKITQLMDELQAPKSVTVKWAGMAEDMDESLAELAFTLILSIVLLYMLMASLLENFWHPFLLLTTLPMAMIGVLVLVFLSGTSLNMLSLIAIITLLGLAVNDSILIYDYNRQLLSRGLSLHQATVQSAKTKLKTVIMTSVAIAIGTLPNALEFGGGAGAAFRTPMALVTIGGIITSTILTLYVVPSLFYMVKKRKN</sequence>
<evidence type="ECO:0000313" key="2">
    <source>
        <dbReference type="EMBL" id="KKB49479.1"/>
    </source>
</evidence>
<evidence type="ECO:0000256" key="1">
    <source>
        <dbReference type="SAM" id="Phobius"/>
    </source>
</evidence>
<feature type="transmembrane region" description="Helical" evidence="1">
    <location>
        <begin position="393"/>
        <end position="415"/>
    </location>
</feature>
<feature type="transmembrane region" description="Helical" evidence="1">
    <location>
        <begin position="12"/>
        <end position="32"/>
    </location>
</feature>
<dbReference type="GO" id="GO:0042910">
    <property type="term" value="F:xenobiotic transmembrane transporter activity"/>
    <property type="evidence" value="ECO:0007669"/>
    <property type="project" value="TreeGrafter"/>
</dbReference>
<name>A0A0F5IV86_9BACT</name>
<feature type="transmembrane region" description="Helical" evidence="1">
    <location>
        <begin position="338"/>
        <end position="356"/>
    </location>
</feature>
<dbReference type="PRINTS" id="PR00702">
    <property type="entry name" value="ACRIFLAVINRP"/>
</dbReference>
<protein>
    <recommendedName>
        <fullName evidence="4">Hydrophobe/amphiphile efflux-1 (HAE1) family RND transporter</fullName>
    </recommendedName>
</protein>
<dbReference type="EMBL" id="AQHW01000025">
    <property type="protein sequence ID" value="KKB49479.1"/>
    <property type="molecule type" value="Genomic_DNA"/>
</dbReference>
<dbReference type="PATRIC" id="fig|1203610.3.peg.4631"/>
<organism evidence="2 3">
    <name type="scientific">Parabacteroides gordonii MS-1 = DSM 23371</name>
    <dbReference type="NCBI Taxonomy" id="1203610"/>
    <lineage>
        <taxon>Bacteria</taxon>
        <taxon>Pseudomonadati</taxon>
        <taxon>Bacteroidota</taxon>
        <taxon>Bacteroidia</taxon>
        <taxon>Bacteroidales</taxon>
        <taxon>Tannerellaceae</taxon>
        <taxon>Parabacteroides</taxon>
    </lineage>
</organism>
<dbReference type="GO" id="GO:0005886">
    <property type="term" value="C:plasma membrane"/>
    <property type="evidence" value="ECO:0007669"/>
    <property type="project" value="TreeGrafter"/>
</dbReference>
<dbReference type="HOGENOM" id="CLU_002755_1_2_10"/>
<dbReference type="SUPFAM" id="SSF82714">
    <property type="entry name" value="Multidrug efflux transporter AcrB TolC docking domain, DN and DC subdomains"/>
    <property type="match status" value="2"/>
</dbReference>
<keyword evidence="3" id="KW-1185">Reference proteome</keyword>
<feature type="transmembrane region" description="Helical" evidence="1">
    <location>
        <begin position="363"/>
        <end position="381"/>
    </location>
</feature>
<dbReference type="Gene3D" id="3.30.2090.10">
    <property type="entry name" value="Multidrug efflux transporter AcrB TolC docking domain, DN and DC subdomains"/>
    <property type="match status" value="2"/>
</dbReference>
<dbReference type="Pfam" id="PF00873">
    <property type="entry name" value="ACR_tran"/>
    <property type="match status" value="1"/>
</dbReference>
<feature type="transmembrane region" description="Helical" evidence="1">
    <location>
        <begin position="467"/>
        <end position="494"/>
    </location>
</feature>
<gene>
    <name evidence="2" type="ORF">HMPREF1536_04543</name>
</gene>
<dbReference type="PANTHER" id="PTHR32063">
    <property type="match status" value="1"/>
</dbReference>
<dbReference type="Gene3D" id="1.20.1640.10">
    <property type="entry name" value="Multidrug efflux transporter AcrB transmembrane domain"/>
    <property type="match status" value="2"/>
</dbReference>
<keyword evidence="1" id="KW-1133">Transmembrane helix</keyword>
<dbReference type="PANTHER" id="PTHR32063:SF0">
    <property type="entry name" value="SWARMING MOTILITY PROTEIN SWRC"/>
    <property type="match status" value="1"/>
</dbReference>
<reference evidence="2 3" key="1">
    <citation type="submission" date="2013-04" db="EMBL/GenBank/DDBJ databases">
        <title>The Genome Sequence of Parabacteroides gordonii DSM 23371.</title>
        <authorList>
            <consortium name="The Broad Institute Genomics Platform"/>
            <person name="Earl A."/>
            <person name="Ward D."/>
            <person name="Feldgarden M."/>
            <person name="Gevers D."/>
            <person name="Martens E."/>
            <person name="Sakamoto M."/>
            <person name="Benno Y."/>
            <person name="Suzuki N."/>
            <person name="Matsunaga N."/>
            <person name="Koshihara K."/>
            <person name="Seki M."/>
            <person name="Komiya H."/>
            <person name="Walker B."/>
            <person name="Young S."/>
            <person name="Zeng Q."/>
            <person name="Gargeya S."/>
            <person name="Fitzgerald M."/>
            <person name="Haas B."/>
            <person name="Abouelleil A."/>
            <person name="Allen A.W."/>
            <person name="Alvarado L."/>
            <person name="Arachchi H.M."/>
            <person name="Berlin A.M."/>
            <person name="Chapman S.B."/>
            <person name="Gainer-Dewar J."/>
            <person name="Goldberg J."/>
            <person name="Griggs A."/>
            <person name="Gujja S."/>
            <person name="Hansen M."/>
            <person name="Howarth C."/>
            <person name="Imamovic A."/>
            <person name="Ireland A."/>
            <person name="Larimer J."/>
            <person name="McCowan C."/>
            <person name="Murphy C."/>
            <person name="Pearson M."/>
            <person name="Poon T.W."/>
            <person name="Priest M."/>
            <person name="Roberts A."/>
            <person name="Saif S."/>
            <person name="Shea T."/>
            <person name="Sisk P."/>
            <person name="Sykes S."/>
            <person name="Wortman J."/>
            <person name="Nusbaum C."/>
            <person name="Birren B."/>
        </authorList>
    </citation>
    <scope>NUCLEOTIDE SEQUENCE [LARGE SCALE GENOMIC DNA]</scope>
    <source>
        <strain evidence="2 3">MS-1</strain>
    </source>
</reference>
<feature type="transmembrane region" description="Helical" evidence="1">
    <location>
        <begin position="952"/>
        <end position="969"/>
    </location>
</feature>